<comment type="caution">
    <text evidence="1">The sequence shown here is derived from an EMBL/GenBank/DDBJ whole genome shotgun (WGS) entry which is preliminary data.</text>
</comment>
<dbReference type="PANTHER" id="PTHR34235">
    <property type="entry name" value="SLR1203 PROTEIN-RELATED"/>
    <property type="match status" value="1"/>
</dbReference>
<evidence type="ECO:0000313" key="1">
    <source>
        <dbReference type="EMBL" id="MBD2148821.1"/>
    </source>
</evidence>
<dbReference type="Proteomes" id="UP000631421">
    <property type="component" value="Unassembled WGS sequence"/>
</dbReference>
<proteinExistence type="predicted"/>
<reference evidence="1" key="2">
    <citation type="submission" date="2020-08" db="EMBL/GenBank/DDBJ databases">
        <authorList>
            <person name="Chen M."/>
            <person name="Teng W."/>
            <person name="Zhao L."/>
            <person name="Hu C."/>
            <person name="Zhou Y."/>
            <person name="Han B."/>
            <person name="Song L."/>
            <person name="Shu W."/>
        </authorList>
    </citation>
    <scope>NUCLEOTIDE SEQUENCE</scope>
    <source>
        <strain evidence="1">FACHB-1277</strain>
    </source>
</reference>
<dbReference type="Pfam" id="PF01724">
    <property type="entry name" value="DUF29"/>
    <property type="match status" value="1"/>
</dbReference>
<evidence type="ECO:0000313" key="2">
    <source>
        <dbReference type="Proteomes" id="UP000631421"/>
    </source>
</evidence>
<keyword evidence="2" id="KW-1185">Reference proteome</keyword>
<dbReference type="InterPro" id="IPR002636">
    <property type="entry name" value="DUF29"/>
</dbReference>
<dbReference type="AlphaFoldDB" id="A0A926Z440"/>
<protein>
    <submittedName>
        <fullName evidence="1">DUF29 domain-containing protein</fullName>
    </submittedName>
</protein>
<dbReference type="Gene3D" id="1.20.1220.20">
    <property type="entry name" value="Uncharcterised protein PF01724"/>
    <property type="match status" value="1"/>
</dbReference>
<organism evidence="1 2">
    <name type="scientific">Pseudanabaena cinerea FACHB-1277</name>
    <dbReference type="NCBI Taxonomy" id="2949581"/>
    <lineage>
        <taxon>Bacteria</taxon>
        <taxon>Bacillati</taxon>
        <taxon>Cyanobacteriota</taxon>
        <taxon>Cyanophyceae</taxon>
        <taxon>Pseudanabaenales</taxon>
        <taxon>Pseudanabaenaceae</taxon>
        <taxon>Pseudanabaena</taxon>
        <taxon>Pseudanabaena cinerea</taxon>
    </lineage>
</organism>
<accession>A0A926Z440</accession>
<reference evidence="1" key="1">
    <citation type="journal article" date="2015" name="ISME J.">
        <title>Draft Genome Sequence of Streptomyces incarnatus NRRL8089, which Produces the Nucleoside Antibiotic Sinefungin.</title>
        <authorList>
            <person name="Oshima K."/>
            <person name="Hattori M."/>
            <person name="Shimizu H."/>
            <person name="Fukuda K."/>
            <person name="Nemoto M."/>
            <person name="Inagaki K."/>
            <person name="Tamura T."/>
        </authorList>
    </citation>
    <scope>NUCLEOTIDE SEQUENCE</scope>
    <source>
        <strain evidence="1">FACHB-1277</strain>
    </source>
</reference>
<dbReference type="EMBL" id="JACJPY010000003">
    <property type="protein sequence ID" value="MBD2148821.1"/>
    <property type="molecule type" value="Genomic_DNA"/>
</dbReference>
<sequence length="153" mass="18604">MTQSISHKSLYESDFLLWTQDTIAKLKAKDFDHVDLENLLEEIEALGNSYRDELASRLETLIEHCLKRLYVDMPQEFNGWERTIREQRRRIKRRLQKTPSLRTLWDEFILEAFEFALETVRDDYSQYQFPDTWQYDLDIDTILNIDFWVNCQE</sequence>
<dbReference type="RefSeq" id="WP_190349163.1">
    <property type="nucleotide sequence ID" value="NZ_JACJPY010000003.1"/>
</dbReference>
<gene>
    <name evidence="1" type="ORF">H6F44_01570</name>
</gene>
<dbReference type="PANTHER" id="PTHR34235:SF4">
    <property type="entry name" value="SLR0291 PROTEIN"/>
    <property type="match status" value="1"/>
</dbReference>
<name>A0A926Z440_9CYAN</name>